<dbReference type="InterPro" id="IPR015943">
    <property type="entry name" value="WD40/YVTN_repeat-like_dom_sf"/>
</dbReference>
<dbReference type="AlphaFoldDB" id="A0A5C5WCE2"/>
<dbReference type="Gene3D" id="2.130.10.10">
    <property type="entry name" value="YVTN repeat-like/Quinoprotein amine dehydrogenase"/>
    <property type="match status" value="2"/>
</dbReference>
<sequence precursor="true">MPFLTKTARHALSRAALLAGLTVPALAADWPQWLGPQRDGLTAETGLLQAWPEGGPPRVWLFRNTGLGYAGPAVVGQRLYLMGSRNGVEQLLCLDAASGEEQWATDLGSEYENGWGNGPRGTPTIDGDRIYVLAAKGNLVCLELSTGKIVWKTSLTDLGGEIPTWGYSESPLIDGEKLLITPGGDQGAIAALDKQTGTVLWRTKPLDDVAHYSSLVIARPHGKKQYVQLLVSRLVGIDPESGGVLWQEPWEGRVAVIPTPVVSENKIYVTSGYGTGCLQVEIDHAGAAQRVYENKLMKNHHGGVLLVGDHLYGHSDSVGWLCQDFVSGERVWRERSALGKGAIAYADGRFICLSEDTGEVVLIEASPEGWNEKGRFTLTPQTELRKPKGKIWTHPVIADGKLYLRDQELLFCFDLQR</sequence>
<evidence type="ECO:0000313" key="3">
    <source>
        <dbReference type="EMBL" id="TWT48334.1"/>
    </source>
</evidence>
<keyword evidence="4" id="KW-1185">Reference proteome</keyword>
<dbReference type="Proteomes" id="UP000318995">
    <property type="component" value="Unassembled WGS sequence"/>
</dbReference>
<keyword evidence="1" id="KW-0732">Signal</keyword>
<dbReference type="InterPro" id="IPR002372">
    <property type="entry name" value="PQQ_rpt_dom"/>
</dbReference>
<dbReference type="SUPFAM" id="SSF50998">
    <property type="entry name" value="Quinoprotein alcohol dehydrogenase-like"/>
    <property type="match status" value="1"/>
</dbReference>
<feature type="signal peptide" evidence="1">
    <location>
        <begin position="1"/>
        <end position="27"/>
    </location>
</feature>
<evidence type="ECO:0000259" key="2">
    <source>
        <dbReference type="Pfam" id="PF13360"/>
    </source>
</evidence>
<protein>
    <submittedName>
        <fullName evidence="3">Outer membrane biogenesis protein BamB</fullName>
    </submittedName>
</protein>
<comment type="caution">
    <text evidence="3">The sequence shown here is derived from an EMBL/GenBank/DDBJ whole genome shotgun (WGS) entry which is preliminary data.</text>
</comment>
<dbReference type="Pfam" id="PF13360">
    <property type="entry name" value="PQQ_2"/>
    <property type="match status" value="1"/>
</dbReference>
<dbReference type="InterPro" id="IPR011047">
    <property type="entry name" value="Quinoprotein_ADH-like_sf"/>
</dbReference>
<organism evidence="3 4">
    <name type="scientific">Botrimarina hoheduenensis</name>
    <dbReference type="NCBI Taxonomy" id="2528000"/>
    <lineage>
        <taxon>Bacteria</taxon>
        <taxon>Pseudomonadati</taxon>
        <taxon>Planctomycetota</taxon>
        <taxon>Planctomycetia</taxon>
        <taxon>Pirellulales</taxon>
        <taxon>Lacipirellulaceae</taxon>
        <taxon>Botrimarina</taxon>
    </lineage>
</organism>
<evidence type="ECO:0000256" key="1">
    <source>
        <dbReference type="SAM" id="SignalP"/>
    </source>
</evidence>
<proteinExistence type="predicted"/>
<feature type="chain" id="PRO_5022836404" evidence="1">
    <location>
        <begin position="28"/>
        <end position="417"/>
    </location>
</feature>
<dbReference type="PANTHER" id="PTHR34512">
    <property type="entry name" value="CELL SURFACE PROTEIN"/>
    <property type="match status" value="1"/>
</dbReference>
<dbReference type="SMART" id="SM00564">
    <property type="entry name" value="PQQ"/>
    <property type="match status" value="3"/>
</dbReference>
<dbReference type="OrthoDB" id="229752at2"/>
<reference evidence="3 4" key="1">
    <citation type="submission" date="2019-02" db="EMBL/GenBank/DDBJ databases">
        <title>Deep-cultivation of Planctomycetes and their phenomic and genomic characterization uncovers novel biology.</title>
        <authorList>
            <person name="Wiegand S."/>
            <person name="Jogler M."/>
            <person name="Boedeker C."/>
            <person name="Pinto D."/>
            <person name="Vollmers J."/>
            <person name="Rivas-Marin E."/>
            <person name="Kohn T."/>
            <person name="Peeters S.H."/>
            <person name="Heuer A."/>
            <person name="Rast P."/>
            <person name="Oberbeckmann S."/>
            <person name="Bunk B."/>
            <person name="Jeske O."/>
            <person name="Meyerdierks A."/>
            <person name="Storesund J.E."/>
            <person name="Kallscheuer N."/>
            <person name="Luecker S."/>
            <person name="Lage O.M."/>
            <person name="Pohl T."/>
            <person name="Merkel B.J."/>
            <person name="Hornburger P."/>
            <person name="Mueller R.-W."/>
            <person name="Bruemmer F."/>
            <person name="Labrenz M."/>
            <person name="Spormann A.M."/>
            <person name="Op Den Camp H."/>
            <person name="Overmann J."/>
            <person name="Amann R."/>
            <person name="Jetten M.S.M."/>
            <person name="Mascher T."/>
            <person name="Medema M.H."/>
            <person name="Devos D.P."/>
            <person name="Kaster A.-K."/>
            <person name="Ovreas L."/>
            <person name="Rohde M."/>
            <person name="Galperin M.Y."/>
            <person name="Jogler C."/>
        </authorList>
    </citation>
    <scope>NUCLEOTIDE SEQUENCE [LARGE SCALE GENOMIC DNA]</scope>
    <source>
        <strain evidence="3 4">Pla111</strain>
    </source>
</reference>
<dbReference type="PANTHER" id="PTHR34512:SF30">
    <property type="entry name" value="OUTER MEMBRANE PROTEIN ASSEMBLY FACTOR BAMB"/>
    <property type="match status" value="1"/>
</dbReference>
<accession>A0A5C5WCE2</accession>
<dbReference type="InterPro" id="IPR018391">
    <property type="entry name" value="PQQ_b-propeller_rpt"/>
</dbReference>
<gene>
    <name evidence="3" type="ORF">Pla111_00970</name>
</gene>
<feature type="domain" description="Pyrrolo-quinoline quinone repeat" evidence="2">
    <location>
        <begin position="92"/>
        <end position="333"/>
    </location>
</feature>
<name>A0A5C5WCE2_9BACT</name>
<dbReference type="EMBL" id="SJPH01000001">
    <property type="protein sequence ID" value="TWT48334.1"/>
    <property type="molecule type" value="Genomic_DNA"/>
</dbReference>
<evidence type="ECO:0000313" key="4">
    <source>
        <dbReference type="Proteomes" id="UP000318995"/>
    </source>
</evidence>